<dbReference type="EMBL" id="MUIO01000009">
    <property type="protein sequence ID" value="ORC61534.1"/>
    <property type="molecule type" value="Genomic_DNA"/>
</dbReference>
<keyword evidence="2" id="KW-1185">Reference proteome</keyword>
<sequence length="108" mass="12042">MGWWSRVSNLDRLLPQGPIRTGNSGMTNLYEALRATANKWRKINQDHRGGIVMIWQGTVYGWKDSLRDASHERPGVFAVDETGHIFIAAGGDDYNGAKGWVAADLDKQ</sequence>
<dbReference type="Proteomes" id="UP000192815">
    <property type="component" value="Unassembled WGS sequence"/>
</dbReference>
<evidence type="ECO:0008006" key="3">
    <source>
        <dbReference type="Google" id="ProtNLM"/>
    </source>
</evidence>
<name>A0A1X0NBC8_9PSED</name>
<protein>
    <recommendedName>
        <fullName evidence="3">Antirestriction protein ArdR</fullName>
    </recommendedName>
</protein>
<evidence type="ECO:0000313" key="2">
    <source>
        <dbReference type="Proteomes" id="UP000192815"/>
    </source>
</evidence>
<gene>
    <name evidence="1" type="ORF">BZK31_02860</name>
</gene>
<dbReference type="AlphaFoldDB" id="A0A1X0NBC8"/>
<dbReference type="STRING" id="1958950.BZK31_02860"/>
<dbReference type="OrthoDB" id="5680613at2"/>
<evidence type="ECO:0000313" key="1">
    <source>
        <dbReference type="EMBL" id="ORC61534.1"/>
    </source>
</evidence>
<proteinExistence type="predicted"/>
<reference evidence="2" key="1">
    <citation type="submission" date="2017-02" db="EMBL/GenBank/DDBJ databases">
        <title>Pseudomonas floridae sp. nov., a novel pathogenic bacterial species isolated from tomato.</title>
        <authorList>
            <person name="Timilsina S."/>
            <person name="Vallad G.E."/>
            <person name="Jones J.B."/>
        </authorList>
    </citation>
    <scope>NUCLEOTIDE SEQUENCE [LARGE SCALE GENOMIC DNA]</scope>
    <source>
        <strain evidence="2">GEV388</strain>
    </source>
</reference>
<organism evidence="1 2">
    <name type="scientific">Pseudomonas floridensis</name>
    <dbReference type="NCBI Taxonomy" id="1958950"/>
    <lineage>
        <taxon>Bacteria</taxon>
        <taxon>Pseudomonadati</taxon>
        <taxon>Pseudomonadota</taxon>
        <taxon>Gammaproteobacteria</taxon>
        <taxon>Pseudomonadales</taxon>
        <taxon>Pseudomonadaceae</taxon>
        <taxon>Pseudomonas</taxon>
    </lineage>
</organism>
<comment type="caution">
    <text evidence="1">The sequence shown here is derived from an EMBL/GenBank/DDBJ whole genome shotgun (WGS) entry which is preliminary data.</text>
</comment>
<accession>A0A1X0NBC8</accession>